<dbReference type="Proteomes" id="UP000593579">
    <property type="component" value="Unassembled WGS sequence"/>
</dbReference>
<accession>A0A7J9CY07</accession>
<protein>
    <submittedName>
        <fullName evidence="1">Uncharacterized protein</fullName>
    </submittedName>
</protein>
<keyword evidence="2" id="KW-1185">Reference proteome</keyword>
<gene>
    <name evidence="1" type="ORF">Gogos_020070</name>
</gene>
<dbReference type="OrthoDB" id="994845at2759"/>
<dbReference type="AlphaFoldDB" id="A0A7J9CY07"/>
<name>A0A7J9CY07_GOSGO</name>
<reference evidence="1 2" key="1">
    <citation type="journal article" date="2019" name="Genome Biol. Evol.">
        <title>Insights into the evolution of the New World diploid cottons (Gossypium, subgenus Houzingenia) based on genome sequencing.</title>
        <authorList>
            <person name="Grover C.E."/>
            <person name="Arick M.A. 2nd"/>
            <person name="Thrash A."/>
            <person name="Conover J.L."/>
            <person name="Sanders W.S."/>
            <person name="Peterson D.G."/>
            <person name="Frelichowski J.E."/>
            <person name="Scheffler J.A."/>
            <person name="Scheffler B.E."/>
            <person name="Wendel J.F."/>
        </authorList>
    </citation>
    <scope>NUCLEOTIDE SEQUENCE [LARGE SCALE GENOMIC DNA]</scope>
    <source>
        <strain evidence="1">5</strain>
        <tissue evidence="1">Leaf</tissue>
    </source>
</reference>
<dbReference type="EMBL" id="JABEZY010203054">
    <property type="protein sequence ID" value="MBA0753228.1"/>
    <property type="molecule type" value="Genomic_DNA"/>
</dbReference>
<organism evidence="1 2">
    <name type="scientific">Gossypium gossypioides</name>
    <name type="common">Mexican cotton</name>
    <name type="synonym">Selera gossypioides</name>
    <dbReference type="NCBI Taxonomy" id="34282"/>
    <lineage>
        <taxon>Eukaryota</taxon>
        <taxon>Viridiplantae</taxon>
        <taxon>Streptophyta</taxon>
        <taxon>Embryophyta</taxon>
        <taxon>Tracheophyta</taxon>
        <taxon>Spermatophyta</taxon>
        <taxon>Magnoliopsida</taxon>
        <taxon>eudicotyledons</taxon>
        <taxon>Gunneridae</taxon>
        <taxon>Pentapetalae</taxon>
        <taxon>rosids</taxon>
        <taxon>malvids</taxon>
        <taxon>Malvales</taxon>
        <taxon>Malvaceae</taxon>
        <taxon>Malvoideae</taxon>
        <taxon>Gossypium</taxon>
    </lineage>
</organism>
<evidence type="ECO:0000313" key="1">
    <source>
        <dbReference type="EMBL" id="MBA0753228.1"/>
    </source>
</evidence>
<comment type="caution">
    <text evidence="1">The sequence shown here is derived from an EMBL/GenBank/DDBJ whole genome shotgun (WGS) entry which is preliminary data.</text>
</comment>
<evidence type="ECO:0000313" key="2">
    <source>
        <dbReference type="Proteomes" id="UP000593579"/>
    </source>
</evidence>
<sequence>MKWLKINLKELPPNAIDVVKEQSARAFILRWNHGPSYVGIPEQLKDIKLLMPPAKIFDLSEYMRREGVVDSVRDGENVRIRSSDTAVRVEATNSVTITRHGSTVQRGAVKEER</sequence>
<proteinExistence type="predicted"/>